<dbReference type="InterPro" id="IPR050793">
    <property type="entry name" value="CMP-NeuNAc_synthase"/>
</dbReference>
<dbReference type="InterPro" id="IPR023214">
    <property type="entry name" value="HAD_sf"/>
</dbReference>
<dbReference type="NCBIfam" id="TIGR01662">
    <property type="entry name" value="HAD-SF-IIIA"/>
    <property type="match status" value="1"/>
</dbReference>
<evidence type="ECO:0000256" key="2">
    <source>
        <dbReference type="ARBA" id="ARBA00005893"/>
    </source>
</evidence>
<proteinExistence type="inferred from homology"/>
<dbReference type="GO" id="GO:0008781">
    <property type="term" value="F:N-acylneuraminate cytidylyltransferase activity"/>
    <property type="evidence" value="ECO:0007669"/>
    <property type="project" value="TreeGrafter"/>
</dbReference>
<dbReference type="PANTHER" id="PTHR21485">
    <property type="entry name" value="HAD SUPERFAMILY MEMBERS CMAS AND KDSC"/>
    <property type="match status" value="1"/>
</dbReference>
<comment type="similarity">
    <text evidence="2">Belongs to the KdsC family.</text>
</comment>
<keyword evidence="6" id="KW-0460">Magnesium</keyword>
<sequence>MTSDIYERALKIKLVIFDVDGVLTNGSLSYGHNGQESKVFHVRDGQGMKMLQQSGVMIAIITARSSQAMMHRMTDLDINHIYQGQSNKRIAFEDLCTKLALQAEQVAYVGDDLIDLPVMTRVGLAIATADAHDVVVDNAHWQTSIEGGAGAAREVCEFIMKAQGTFDALLAEYLS</sequence>
<dbReference type="EMBL" id="UOFO01000017">
    <property type="protein sequence ID" value="VAW83655.1"/>
    <property type="molecule type" value="Genomic_DNA"/>
</dbReference>
<evidence type="ECO:0000256" key="5">
    <source>
        <dbReference type="ARBA" id="ARBA00022801"/>
    </source>
</evidence>
<dbReference type="FunFam" id="3.40.50.1000:FF:000029">
    <property type="entry name" value="3-deoxy-D-manno-octulosonate 8-phosphate phosphatase KdsC"/>
    <property type="match status" value="1"/>
</dbReference>
<keyword evidence="5 7" id="KW-0378">Hydrolase</keyword>
<dbReference type="SFLD" id="SFLDG01136">
    <property type="entry name" value="C1.6:_Phosphoserine_Phosphatas"/>
    <property type="match status" value="1"/>
</dbReference>
<dbReference type="InterPro" id="IPR006549">
    <property type="entry name" value="HAD-SF_hydro_IIIA"/>
</dbReference>
<dbReference type="SUPFAM" id="SSF56784">
    <property type="entry name" value="HAD-like"/>
    <property type="match status" value="1"/>
</dbReference>
<name>A0A3B0YRZ3_9ZZZZ</name>
<organism evidence="7">
    <name type="scientific">hydrothermal vent metagenome</name>
    <dbReference type="NCBI Taxonomy" id="652676"/>
    <lineage>
        <taxon>unclassified sequences</taxon>
        <taxon>metagenomes</taxon>
        <taxon>ecological metagenomes</taxon>
    </lineage>
</organism>
<evidence type="ECO:0000256" key="4">
    <source>
        <dbReference type="ARBA" id="ARBA00022723"/>
    </source>
</evidence>
<evidence type="ECO:0000256" key="6">
    <source>
        <dbReference type="ARBA" id="ARBA00022842"/>
    </source>
</evidence>
<evidence type="ECO:0000256" key="3">
    <source>
        <dbReference type="ARBA" id="ARBA00011881"/>
    </source>
</evidence>
<dbReference type="SFLD" id="SFLDS00003">
    <property type="entry name" value="Haloacid_Dehalogenase"/>
    <property type="match status" value="1"/>
</dbReference>
<dbReference type="PIRSF" id="PIRSF006118">
    <property type="entry name" value="KDO8-P_Ptase"/>
    <property type="match status" value="1"/>
</dbReference>
<dbReference type="PANTHER" id="PTHR21485:SF3">
    <property type="entry name" value="N-ACYLNEURAMINATE CYTIDYLYLTRANSFERASE"/>
    <property type="match status" value="1"/>
</dbReference>
<dbReference type="NCBIfam" id="TIGR01670">
    <property type="entry name" value="KdsC-phosphatas"/>
    <property type="match status" value="1"/>
</dbReference>
<dbReference type="GO" id="GO:0019143">
    <property type="term" value="F:3-deoxy-manno-octulosonate-8-phosphatase activity"/>
    <property type="evidence" value="ECO:0007669"/>
    <property type="project" value="UniProtKB-EC"/>
</dbReference>
<comment type="subunit">
    <text evidence="3">Homotetramer.</text>
</comment>
<accession>A0A3B0YRZ3</accession>
<dbReference type="GO" id="GO:0046872">
    <property type="term" value="F:metal ion binding"/>
    <property type="evidence" value="ECO:0007669"/>
    <property type="project" value="UniProtKB-KW"/>
</dbReference>
<keyword evidence="4" id="KW-0479">Metal-binding</keyword>
<dbReference type="Pfam" id="PF08282">
    <property type="entry name" value="Hydrolase_3"/>
    <property type="match status" value="1"/>
</dbReference>
<evidence type="ECO:0000256" key="1">
    <source>
        <dbReference type="ARBA" id="ARBA00001946"/>
    </source>
</evidence>
<dbReference type="InterPro" id="IPR010023">
    <property type="entry name" value="KdsC_fam"/>
</dbReference>
<gene>
    <name evidence="7" type="ORF">MNBD_GAMMA16-932</name>
</gene>
<protein>
    <submittedName>
        <fullName evidence="7">3-deoxy-D-manno-octulosonate 8-phosphate phosphatase</fullName>
        <ecNumber evidence="7">3.1.3.45</ecNumber>
    </submittedName>
</protein>
<dbReference type="EC" id="3.1.3.45" evidence="7"/>
<dbReference type="NCBIfam" id="NF007019">
    <property type="entry name" value="PRK09484.1"/>
    <property type="match status" value="1"/>
</dbReference>
<dbReference type="Gene3D" id="3.40.50.1000">
    <property type="entry name" value="HAD superfamily/HAD-like"/>
    <property type="match status" value="1"/>
</dbReference>
<comment type="cofactor">
    <cofactor evidence="1">
        <name>Mg(2+)</name>
        <dbReference type="ChEBI" id="CHEBI:18420"/>
    </cofactor>
</comment>
<dbReference type="InterPro" id="IPR036412">
    <property type="entry name" value="HAD-like_sf"/>
</dbReference>
<dbReference type="AlphaFoldDB" id="A0A3B0YRZ3"/>
<dbReference type="SFLD" id="SFLDG01138">
    <property type="entry name" value="C1.6.2:_Deoxy-d-mannose-octulo"/>
    <property type="match status" value="1"/>
</dbReference>
<reference evidence="7" key="1">
    <citation type="submission" date="2018-06" db="EMBL/GenBank/DDBJ databases">
        <authorList>
            <person name="Zhirakovskaya E."/>
        </authorList>
    </citation>
    <scope>NUCLEOTIDE SEQUENCE</scope>
</reference>
<dbReference type="CDD" id="cd01630">
    <property type="entry name" value="HAD_KDO-like"/>
    <property type="match status" value="1"/>
</dbReference>
<evidence type="ECO:0000313" key="7">
    <source>
        <dbReference type="EMBL" id="VAW83655.1"/>
    </source>
</evidence>